<dbReference type="InterPro" id="IPR044016">
    <property type="entry name" value="Big_13"/>
</dbReference>
<protein>
    <submittedName>
        <fullName evidence="2">Adhesin for cattle intestine colonization</fullName>
    </submittedName>
</protein>
<gene>
    <name evidence="2" type="primary">siiEA_7</name>
    <name evidence="2" type="ORF">NCTC9044_03641</name>
</gene>
<accession>A0A447XB55</accession>
<dbReference type="AlphaFoldDB" id="A0A447XB55"/>
<dbReference type="InterPro" id="IPR013783">
    <property type="entry name" value="Ig-like_fold"/>
</dbReference>
<dbReference type="Gene3D" id="2.60.40.10">
    <property type="entry name" value="Immunoglobulins"/>
    <property type="match status" value="2"/>
</dbReference>
<evidence type="ECO:0000313" key="2">
    <source>
        <dbReference type="EMBL" id="VED12793.1"/>
    </source>
</evidence>
<reference evidence="2 3" key="1">
    <citation type="submission" date="2018-12" db="EMBL/GenBank/DDBJ databases">
        <authorList>
            <consortium name="Pathogen Informatics"/>
        </authorList>
    </citation>
    <scope>NUCLEOTIDE SEQUENCE [LARGE SCALE GENOMIC DNA]</scope>
    <source>
        <strain evidence="2 3">NCTC9044</strain>
    </source>
</reference>
<dbReference type="Pfam" id="PF19077">
    <property type="entry name" value="Big_13"/>
    <property type="match status" value="2"/>
</dbReference>
<dbReference type="Proteomes" id="UP000271797">
    <property type="component" value="Chromosome"/>
</dbReference>
<evidence type="ECO:0000313" key="3">
    <source>
        <dbReference type="Proteomes" id="UP000271797"/>
    </source>
</evidence>
<dbReference type="EMBL" id="LR134238">
    <property type="protein sequence ID" value="VED12793.1"/>
    <property type="molecule type" value="Genomic_DNA"/>
</dbReference>
<evidence type="ECO:0000259" key="1">
    <source>
        <dbReference type="Pfam" id="PF19077"/>
    </source>
</evidence>
<organism evidence="2 3">
    <name type="scientific">Escherichia coli</name>
    <dbReference type="NCBI Taxonomy" id="562"/>
    <lineage>
        <taxon>Bacteria</taxon>
        <taxon>Pseudomonadati</taxon>
        <taxon>Pseudomonadota</taxon>
        <taxon>Gammaproteobacteria</taxon>
        <taxon>Enterobacterales</taxon>
        <taxon>Enterobacteriaceae</taxon>
        <taxon>Escherichia</taxon>
    </lineage>
</organism>
<sequence length="180" mass="17865">MINAAEKGAALTLSGSTSGVEAGQTVTITFGGKTYTTTVAANGSWSTTVPAVDMATLRDGNASAQVRVTNVNGNSATATHEYSVDSAAPTVTINTIASDNIINASEAAAGVTVSGTSTAETGQTLTVTLNGTNYQTTVQADGSWSLTLPASDLTALANNGYTLTASVSDLAVTLAAPAKV</sequence>
<dbReference type="NCBIfam" id="NF012196">
    <property type="entry name" value="Ig_like_ice"/>
    <property type="match status" value="1"/>
</dbReference>
<proteinExistence type="predicted"/>
<feature type="domain" description="Bacterial Ig-like" evidence="1">
    <location>
        <begin position="24"/>
        <end position="85"/>
    </location>
</feature>
<dbReference type="NCBIfam" id="NF033510">
    <property type="entry name" value="Ca_tandemer"/>
    <property type="match status" value="2"/>
</dbReference>
<name>A0A447XB55_ECOLX</name>
<feature type="domain" description="Bacterial Ig-like" evidence="1">
    <location>
        <begin position="97"/>
        <end position="173"/>
    </location>
</feature>
<dbReference type="InterPro" id="IPR049826">
    <property type="entry name" value="Ig-like_ice"/>
</dbReference>